<evidence type="ECO:0000256" key="2">
    <source>
        <dbReference type="ARBA" id="ARBA00022741"/>
    </source>
</evidence>
<evidence type="ECO:0000256" key="5">
    <source>
        <dbReference type="PROSITE-ProRule" id="PRU00289"/>
    </source>
</evidence>
<keyword evidence="3 5" id="KW-0067">ATP-binding</keyword>
<feature type="transmembrane region" description="Helical" evidence="7">
    <location>
        <begin position="21"/>
        <end position="38"/>
    </location>
</feature>
<dbReference type="InterPro" id="IPR003593">
    <property type="entry name" value="AAA+_ATPase"/>
</dbReference>
<keyword evidence="4" id="KW-0238">DNA-binding</keyword>
<feature type="transmembrane region" description="Helical" evidence="7">
    <location>
        <begin position="142"/>
        <end position="162"/>
    </location>
</feature>
<feature type="transmembrane region" description="Helical" evidence="7">
    <location>
        <begin position="93"/>
        <end position="115"/>
    </location>
</feature>
<dbReference type="SMART" id="SM00382">
    <property type="entry name" value="AAA"/>
    <property type="match status" value="1"/>
</dbReference>
<feature type="binding site" evidence="5">
    <location>
        <begin position="380"/>
        <end position="387"/>
    </location>
    <ligand>
        <name>ATP</name>
        <dbReference type="ChEBI" id="CHEBI:30616"/>
    </ligand>
</feature>
<dbReference type="InterPro" id="IPR050206">
    <property type="entry name" value="FtsK/SpoIIIE/SftA"/>
</dbReference>
<dbReference type="Pfam" id="PF17854">
    <property type="entry name" value="FtsK_alpha"/>
    <property type="match status" value="1"/>
</dbReference>
<dbReference type="InterPro" id="IPR036388">
    <property type="entry name" value="WH-like_DNA-bd_sf"/>
</dbReference>
<dbReference type="AlphaFoldDB" id="A0A117LGY6"/>
<dbReference type="Proteomes" id="UP000064249">
    <property type="component" value="Unassembled WGS sequence"/>
</dbReference>
<dbReference type="PROSITE" id="PS50901">
    <property type="entry name" value="FTSK"/>
    <property type="match status" value="1"/>
</dbReference>
<protein>
    <submittedName>
        <fullName evidence="9">DNA translocase FtsK</fullName>
    </submittedName>
</protein>
<dbReference type="InterPro" id="IPR002543">
    <property type="entry name" value="FtsK_dom"/>
</dbReference>
<gene>
    <name evidence="9" type="ORF">XD73_0559</name>
</gene>
<evidence type="ECO:0000259" key="8">
    <source>
        <dbReference type="PROSITE" id="PS50901"/>
    </source>
</evidence>
<reference evidence="9 10" key="1">
    <citation type="journal article" date="2015" name="MBio">
        <title>Genome-Resolved Metagenomic Analysis Reveals Roles for Candidate Phyla and Other Microbial Community Members in Biogeochemical Transformations in Oil Reservoirs.</title>
        <authorList>
            <person name="Hu P."/>
            <person name="Tom L."/>
            <person name="Singh A."/>
            <person name="Thomas B.C."/>
            <person name="Baker B.J."/>
            <person name="Piceno Y.M."/>
            <person name="Andersen G.L."/>
            <person name="Banfield J.F."/>
        </authorList>
    </citation>
    <scope>NUCLEOTIDE SEQUENCE [LARGE SCALE GENOMIC DNA]</scope>
    <source>
        <strain evidence="9">46_16</strain>
    </source>
</reference>
<name>A0A117LGY6_9CHLR</name>
<evidence type="ECO:0000313" key="10">
    <source>
        <dbReference type="Proteomes" id="UP000064249"/>
    </source>
</evidence>
<comment type="caution">
    <text evidence="9">The sequence shown here is derived from an EMBL/GenBank/DDBJ whole genome shotgun (WGS) entry which is preliminary data.</text>
</comment>
<dbReference type="SMART" id="SM00843">
    <property type="entry name" value="Ftsk_gamma"/>
    <property type="match status" value="1"/>
</dbReference>
<dbReference type="EMBL" id="LGFU01000020">
    <property type="protein sequence ID" value="KUK46555.1"/>
    <property type="molecule type" value="Genomic_DNA"/>
</dbReference>
<dbReference type="SUPFAM" id="SSF46785">
    <property type="entry name" value="Winged helix' DNA-binding domain"/>
    <property type="match status" value="1"/>
</dbReference>
<dbReference type="Gene3D" id="3.30.980.40">
    <property type="match status" value="1"/>
</dbReference>
<keyword evidence="7" id="KW-0472">Membrane</keyword>
<keyword evidence="2 5" id="KW-0547">Nucleotide-binding</keyword>
<feature type="domain" description="FtsK" evidence="8">
    <location>
        <begin position="363"/>
        <end position="553"/>
    </location>
</feature>
<dbReference type="GO" id="GO:0003677">
    <property type="term" value="F:DNA binding"/>
    <property type="evidence" value="ECO:0007669"/>
    <property type="project" value="UniProtKB-KW"/>
</dbReference>
<evidence type="ECO:0000256" key="7">
    <source>
        <dbReference type="SAM" id="Phobius"/>
    </source>
</evidence>
<organism evidence="9 10">
    <name type="scientific">Anaerolinea thermophila</name>
    <dbReference type="NCBI Taxonomy" id="167964"/>
    <lineage>
        <taxon>Bacteria</taxon>
        <taxon>Bacillati</taxon>
        <taxon>Chloroflexota</taxon>
        <taxon>Anaerolineae</taxon>
        <taxon>Anaerolineales</taxon>
        <taxon>Anaerolineaceae</taxon>
        <taxon>Anaerolinea</taxon>
    </lineage>
</organism>
<dbReference type="InterPro" id="IPR027417">
    <property type="entry name" value="P-loop_NTPase"/>
</dbReference>
<dbReference type="SUPFAM" id="SSF52540">
    <property type="entry name" value="P-loop containing nucleoside triphosphate hydrolases"/>
    <property type="match status" value="1"/>
</dbReference>
<dbReference type="PANTHER" id="PTHR22683:SF41">
    <property type="entry name" value="DNA TRANSLOCASE FTSK"/>
    <property type="match status" value="1"/>
</dbReference>
<sequence length="695" mass="76299">MKSKTNNSSEILEYLQRFLKDIGGVALISFAVISLLGYTGLSQGKLLNSIVGVLRQGFGWGASIFLLFLLYIGVLILFRRVESFPDLNLKRLLFLELLFFSLLGLVSIFGGNSLIRAADGKDGGVIGWGIAKIFNAILPLPFSSILLSIVALVLFLNAFGFVKKIKAGFLTKYSDSDGKPMSTDAQLPLPIEHAASSTLEKQKEPVSPPSVAPKSKLLPPLSILMDPKNVNTEEGYIKQNALIIEQTFDEFGIPANIVGYRIGPTVIQYALEPGYVEKLAENGETSKHKVRVSQISSLQRDLALALGAERLRIEAPIPGYSFVGIEVPNRYSNTVRLKSILQSEEFQKMHSPLRLPLGLDVSGNAIVADLTRMPHLLIAGTTGSGKSVCISALITGLVMCNTPEDLKLAILDPKRVELSRFNGLPHLIGEVETDPNRMLAVLAWTVAEMERRYKLFEDYNSRDINVYNQKASRRGVPALPKIVVVIDELASLMVTAPEQTEGRLVRLAQMARATGIHLVVATQRPSTDIVTGLIKANFPARIAFTVASSVDSRVILDINGAETLLGRGDMLFLDPENGTPQRVQGVMIDDTEMTALIQYWNSIIPPTEEQGREPPWEKFVIDQREDGDALLGKAMAILREEGRASASLLQRKLRIGYPRAARLIDELEEMGIVGPPESGGKDREVILDDDQEESY</sequence>
<evidence type="ECO:0000256" key="3">
    <source>
        <dbReference type="ARBA" id="ARBA00022840"/>
    </source>
</evidence>
<dbReference type="InterPro" id="IPR041027">
    <property type="entry name" value="FtsK_alpha"/>
</dbReference>
<dbReference type="InterPro" id="IPR018541">
    <property type="entry name" value="Ftsk_gamma"/>
</dbReference>
<dbReference type="InterPro" id="IPR036390">
    <property type="entry name" value="WH_DNA-bd_sf"/>
</dbReference>
<dbReference type="Pfam" id="PF01580">
    <property type="entry name" value="FtsK_SpoIIIE"/>
    <property type="match status" value="1"/>
</dbReference>
<proteinExistence type="inferred from homology"/>
<dbReference type="Gene3D" id="3.40.50.300">
    <property type="entry name" value="P-loop containing nucleotide triphosphate hydrolases"/>
    <property type="match status" value="1"/>
</dbReference>
<keyword evidence="7" id="KW-0812">Transmembrane</keyword>
<dbReference type="GO" id="GO:0005524">
    <property type="term" value="F:ATP binding"/>
    <property type="evidence" value="ECO:0007669"/>
    <property type="project" value="UniProtKB-UniRule"/>
</dbReference>
<evidence type="ECO:0000256" key="1">
    <source>
        <dbReference type="ARBA" id="ARBA00006474"/>
    </source>
</evidence>
<keyword evidence="7" id="KW-1133">Transmembrane helix</keyword>
<accession>A0A117LGY6</accession>
<evidence type="ECO:0000256" key="4">
    <source>
        <dbReference type="ARBA" id="ARBA00023125"/>
    </source>
</evidence>
<evidence type="ECO:0000256" key="6">
    <source>
        <dbReference type="SAM" id="MobiDB-lite"/>
    </source>
</evidence>
<dbReference type="Pfam" id="PF09397">
    <property type="entry name" value="FtsK_gamma"/>
    <property type="match status" value="1"/>
</dbReference>
<feature type="region of interest" description="Disordered" evidence="6">
    <location>
        <begin position="671"/>
        <end position="695"/>
    </location>
</feature>
<dbReference type="PATRIC" id="fig|167964.4.peg.1220"/>
<dbReference type="Gene3D" id="1.10.10.10">
    <property type="entry name" value="Winged helix-like DNA-binding domain superfamily/Winged helix DNA-binding domain"/>
    <property type="match status" value="1"/>
</dbReference>
<evidence type="ECO:0000313" key="9">
    <source>
        <dbReference type="EMBL" id="KUK46555.1"/>
    </source>
</evidence>
<dbReference type="PANTHER" id="PTHR22683">
    <property type="entry name" value="SPORULATION PROTEIN RELATED"/>
    <property type="match status" value="1"/>
</dbReference>
<feature type="transmembrane region" description="Helical" evidence="7">
    <location>
        <begin position="58"/>
        <end position="81"/>
    </location>
</feature>
<comment type="similarity">
    <text evidence="1">Belongs to the FtsK/SpoIIIE/SftA family.</text>
</comment>